<accession>A0A1R2C6G1</accession>
<sequence>MIADYMYLALFIVPNSAFTSNFVQRFISHRKGVIFGFGFNIIKILSILKKISKKGMDSYLFPGVHIYKALQNFYEYSPLWWIYLIYSFFVLCKIFHERSLNSLSIFLACLLGIQIALLFFIISIIDESLVCLILTILEVLLCLGWINYKYPGFYLSFSDSCVLIAVGYGTYTFFKTIEDEIFCVMLSYAIGIASVFVLCFGLTIGTSYMIYLENLVILKKKYVRNYYRKLAWVTCALVISFSEVWILCYVFNCCGIANKLAFVLQMAIFSAVCMLHMEKGEVGDILVNILSCLLGYFSFEWIFKVISSIN</sequence>
<evidence type="ECO:0000256" key="1">
    <source>
        <dbReference type="SAM" id="Phobius"/>
    </source>
</evidence>
<keyword evidence="1" id="KW-1133">Transmembrane helix</keyword>
<dbReference type="Proteomes" id="UP000187209">
    <property type="component" value="Unassembled WGS sequence"/>
</dbReference>
<protein>
    <submittedName>
        <fullName evidence="2">Uncharacterized protein</fullName>
    </submittedName>
</protein>
<feature type="transmembrane region" description="Helical" evidence="1">
    <location>
        <begin position="129"/>
        <end position="148"/>
    </location>
</feature>
<feature type="transmembrane region" description="Helical" evidence="1">
    <location>
        <begin position="7"/>
        <end position="27"/>
    </location>
</feature>
<evidence type="ECO:0000313" key="3">
    <source>
        <dbReference type="Proteomes" id="UP000187209"/>
    </source>
</evidence>
<evidence type="ECO:0000313" key="2">
    <source>
        <dbReference type="EMBL" id="OMJ84587.1"/>
    </source>
</evidence>
<comment type="caution">
    <text evidence="2">The sequence shown here is derived from an EMBL/GenBank/DDBJ whole genome shotgun (WGS) entry which is preliminary data.</text>
</comment>
<keyword evidence="3" id="KW-1185">Reference proteome</keyword>
<proteinExistence type="predicted"/>
<feature type="transmembrane region" description="Helical" evidence="1">
    <location>
        <begin position="186"/>
        <end position="210"/>
    </location>
</feature>
<dbReference type="AlphaFoldDB" id="A0A1R2C6G1"/>
<feature type="transmembrane region" description="Helical" evidence="1">
    <location>
        <begin position="73"/>
        <end position="96"/>
    </location>
</feature>
<organism evidence="2 3">
    <name type="scientific">Stentor coeruleus</name>
    <dbReference type="NCBI Taxonomy" id="5963"/>
    <lineage>
        <taxon>Eukaryota</taxon>
        <taxon>Sar</taxon>
        <taxon>Alveolata</taxon>
        <taxon>Ciliophora</taxon>
        <taxon>Postciliodesmatophora</taxon>
        <taxon>Heterotrichea</taxon>
        <taxon>Heterotrichida</taxon>
        <taxon>Stentoridae</taxon>
        <taxon>Stentor</taxon>
    </lineage>
</organism>
<keyword evidence="1" id="KW-0472">Membrane</keyword>
<name>A0A1R2C6G1_9CILI</name>
<feature type="transmembrane region" description="Helical" evidence="1">
    <location>
        <begin position="102"/>
        <end position="122"/>
    </location>
</feature>
<dbReference type="EMBL" id="MPUH01000264">
    <property type="protein sequence ID" value="OMJ84587.1"/>
    <property type="molecule type" value="Genomic_DNA"/>
</dbReference>
<feature type="transmembrane region" description="Helical" evidence="1">
    <location>
        <begin position="154"/>
        <end position="174"/>
    </location>
</feature>
<feature type="transmembrane region" description="Helical" evidence="1">
    <location>
        <begin position="283"/>
        <end position="303"/>
    </location>
</feature>
<gene>
    <name evidence="2" type="ORF">SteCoe_14260</name>
</gene>
<keyword evidence="1" id="KW-0812">Transmembrane</keyword>
<feature type="transmembrane region" description="Helical" evidence="1">
    <location>
        <begin position="230"/>
        <end position="251"/>
    </location>
</feature>
<reference evidence="2 3" key="1">
    <citation type="submission" date="2016-11" db="EMBL/GenBank/DDBJ databases">
        <title>The macronuclear genome of Stentor coeruleus: a giant cell with tiny introns.</title>
        <authorList>
            <person name="Slabodnick M."/>
            <person name="Ruby J.G."/>
            <person name="Reiff S.B."/>
            <person name="Swart E.C."/>
            <person name="Gosai S."/>
            <person name="Prabakaran S."/>
            <person name="Witkowska E."/>
            <person name="Larue G.E."/>
            <person name="Fisher S."/>
            <person name="Freeman R.M."/>
            <person name="Gunawardena J."/>
            <person name="Chu W."/>
            <person name="Stover N.A."/>
            <person name="Gregory B.D."/>
            <person name="Nowacki M."/>
            <person name="Derisi J."/>
            <person name="Roy S.W."/>
            <person name="Marshall W.F."/>
            <person name="Sood P."/>
        </authorList>
    </citation>
    <scope>NUCLEOTIDE SEQUENCE [LARGE SCALE GENOMIC DNA]</scope>
    <source>
        <strain evidence="2">WM001</strain>
    </source>
</reference>